<evidence type="ECO:0000256" key="1">
    <source>
        <dbReference type="ARBA" id="ARBA00008857"/>
    </source>
</evidence>
<dbReference type="RefSeq" id="WP_344928406.1">
    <property type="nucleotide sequence ID" value="NZ_BAABCW010000011.1"/>
</dbReference>
<dbReference type="PROSITE" id="PS51898">
    <property type="entry name" value="TYR_RECOMBINASE"/>
    <property type="match status" value="1"/>
</dbReference>
<evidence type="ECO:0000256" key="2">
    <source>
        <dbReference type="ARBA" id="ARBA00023125"/>
    </source>
</evidence>
<protein>
    <submittedName>
        <fullName evidence="5">Site-specific integrase</fullName>
    </submittedName>
</protein>
<dbReference type="Gene3D" id="1.10.150.130">
    <property type="match status" value="1"/>
</dbReference>
<accession>A0ABP6UPE7</accession>
<sequence>MAIKISLRKKPISKGRHSLYLDFYPPITIAQTGKKTRREFLGLYIIDKPKSPLEKLDNKNTLLLGEQIRQKRDNELNKPEVYNAFELEQLKAKEKGKHSFISYYEEQMEKKIGKNYAVWISSFAYLKDFTANSLTFADLNEKFCNDYRDYLLTAKSKRSSKTTISQNTAQSYFNKFKATLKQAFKDDLLPNDLNGKIKPIKQADTNRVFLSIEELNKLANTDCVNPILKKASLFSALTGLRFSDIEKLQWSEVVHSPDRGYSIQFQQKKTKRNEYLPIPEQAYALMGEPKEANQKVFEGLYYSAHQNSQLLKWAISAGIQKHLTFHCFRHTYATLQLSNGTDIYTVSKMLGHKDLKTTQIYAKVIDESKREAASKIKLDLE</sequence>
<keyword evidence="2" id="KW-0238">DNA-binding</keyword>
<dbReference type="InterPro" id="IPR013762">
    <property type="entry name" value="Integrase-like_cat_sf"/>
</dbReference>
<dbReference type="SUPFAM" id="SSF56349">
    <property type="entry name" value="DNA breaking-rejoining enzymes"/>
    <property type="match status" value="1"/>
</dbReference>
<dbReference type="Gene3D" id="1.10.443.10">
    <property type="entry name" value="Intergrase catalytic core"/>
    <property type="match status" value="1"/>
</dbReference>
<dbReference type="InterPro" id="IPR025269">
    <property type="entry name" value="SAM-like_dom"/>
</dbReference>
<evidence type="ECO:0000259" key="4">
    <source>
        <dbReference type="PROSITE" id="PS51898"/>
    </source>
</evidence>
<dbReference type="PANTHER" id="PTHR30349">
    <property type="entry name" value="PHAGE INTEGRASE-RELATED"/>
    <property type="match status" value="1"/>
</dbReference>
<name>A0ABP6UPE7_9FLAO</name>
<dbReference type="InterPro" id="IPR011010">
    <property type="entry name" value="DNA_brk_join_enz"/>
</dbReference>
<evidence type="ECO:0000256" key="3">
    <source>
        <dbReference type="ARBA" id="ARBA00023172"/>
    </source>
</evidence>
<dbReference type="InterPro" id="IPR035386">
    <property type="entry name" value="Arm-DNA-bind_5"/>
</dbReference>
<evidence type="ECO:0000313" key="5">
    <source>
        <dbReference type="EMBL" id="GAA3512442.1"/>
    </source>
</evidence>
<organism evidence="5 6">
    <name type="scientific">Aquimarina addita</name>
    <dbReference type="NCBI Taxonomy" id="870485"/>
    <lineage>
        <taxon>Bacteria</taxon>
        <taxon>Pseudomonadati</taxon>
        <taxon>Bacteroidota</taxon>
        <taxon>Flavobacteriia</taxon>
        <taxon>Flavobacteriales</taxon>
        <taxon>Flavobacteriaceae</taxon>
        <taxon>Aquimarina</taxon>
    </lineage>
</organism>
<dbReference type="Pfam" id="PF00589">
    <property type="entry name" value="Phage_integrase"/>
    <property type="match status" value="1"/>
</dbReference>
<dbReference type="EMBL" id="BAABCW010000011">
    <property type="protein sequence ID" value="GAA3512442.1"/>
    <property type="molecule type" value="Genomic_DNA"/>
</dbReference>
<evidence type="ECO:0000313" key="6">
    <source>
        <dbReference type="Proteomes" id="UP001500459"/>
    </source>
</evidence>
<keyword evidence="6" id="KW-1185">Reference proteome</keyword>
<feature type="domain" description="Tyr recombinase" evidence="4">
    <location>
        <begin position="205"/>
        <end position="374"/>
    </location>
</feature>
<dbReference type="Pfam" id="PF17293">
    <property type="entry name" value="Arm-DNA-bind_5"/>
    <property type="match status" value="1"/>
</dbReference>
<comment type="similarity">
    <text evidence="1">Belongs to the 'phage' integrase family.</text>
</comment>
<reference evidence="6" key="1">
    <citation type="journal article" date="2019" name="Int. J. Syst. Evol. Microbiol.">
        <title>The Global Catalogue of Microorganisms (GCM) 10K type strain sequencing project: providing services to taxonomists for standard genome sequencing and annotation.</title>
        <authorList>
            <consortium name="The Broad Institute Genomics Platform"/>
            <consortium name="The Broad Institute Genome Sequencing Center for Infectious Disease"/>
            <person name="Wu L."/>
            <person name="Ma J."/>
        </authorList>
    </citation>
    <scope>NUCLEOTIDE SEQUENCE [LARGE SCALE GENOMIC DNA]</scope>
    <source>
        <strain evidence="6">JCM 17106</strain>
    </source>
</reference>
<dbReference type="InterPro" id="IPR010998">
    <property type="entry name" value="Integrase_recombinase_N"/>
</dbReference>
<dbReference type="Proteomes" id="UP001500459">
    <property type="component" value="Unassembled WGS sequence"/>
</dbReference>
<dbReference type="InterPro" id="IPR050090">
    <property type="entry name" value="Tyrosine_recombinase_XerCD"/>
</dbReference>
<dbReference type="PANTHER" id="PTHR30349:SF64">
    <property type="entry name" value="PROPHAGE INTEGRASE INTD-RELATED"/>
    <property type="match status" value="1"/>
</dbReference>
<comment type="caution">
    <text evidence="5">The sequence shown here is derived from an EMBL/GenBank/DDBJ whole genome shotgun (WGS) entry which is preliminary data.</text>
</comment>
<dbReference type="Pfam" id="PF13102">
    <property type="entry name" value="Phage_int_SAM_5"/>
    <property type="match status" value="1"/>
</dbReference>
<gene>
    <name evidence="5" type="ORF">GCM10022393_27750</name>
</gene>
<dbReference type="InterPro" id="IPR002104">
    <property type="entry name" value="Integrase_catalytic"/>
</dbReference>
<keyword evidence="3" id="KW-0233">DNA recombination</keyword>
<dbReference type="CDD" id="cd01185">
    <property type="entry name" value="INTN1_C_like"/>
    <property type="match status" value="1"/>
</dbReference>
<proteinExistence type="inferred from homology"/>